<gene>
    <name evidence="1" type="ORF">HK097_008511</name>
</gene>
<dbReference type="AlphaFoldDB" id="A0AAD5SBS8"/>
<evidence type="ECO:0000313" key="1">
    <source>
        <dbReference type="EMBL" id="KAJ3050545.1"/>
    </source>
</evidence>
<comment type="caution">
    <text evidence="1">The sequence shown here is derived from an EMBL/GenBank/DDBJ whole genome shotgun (WGS) entry which is preliminary data.</text>
</comment>
<organism evidence="1 2">
    <name type="scientific">Rhizophlyctis rosea</name>
    <dbReference type="NCBI Taxonomy" id="64517"/>
    <lineage>
        <taxon>Eukaryota</taxon>
        <taxon>Fungi</taxon>
        <taxon>Fungi incertae sedis</taxon>
        <taxon>Chytridiomycota</taxon>
        <taxon>Chytridiomycota incertae sedis</taxon>
        <taxon>Chytridiomycetes</taxon>
        <taxon>Rhizophlyctidales</taxon>
        <taxon>Rhizophlyctidaceae</taxon>
        <taxon>Rhizophlyctis</taxon>
    </lineage>
</organism>
<protein>
    <submittedName>
        <fullName evidence="1">Uncharacterized protein</fullName>
    </submittedName>
</protein>
<evidence type="ECO:0000313" key="2">
    <source>
        <dbReference type="Proteomes" id="UP001212841"/>
    </source>
</evidence>
<reference evidence="1" key="1">
    <citation type="submission" date="2020-05" db="EMBL/GenBank/DDBJ databases">
        <title>Phylogenomic resolution of chytrid fungi.</title>
        <authorList>
            <person name="Stajich J.E."/>
            <person name="Amses K."/>
            <person name="Simmons R."/>
            <person name="Seto K."/>
            <person name="Myers J."/>
            <person name="Bonds A."/>
            <person name="Quandt C.A."/>
            <person name="Barry K."/>
            <person name="Liu P."/>
            <person name="Grigoriev I."/>
            <person name="Longcore J.E."/>
            <person name="James T.Y."/>
        </authorList>
    </citation>
    <scope>NUCLEOTIDE SEQUENCE</scope>
    <source>
        <strain evidence="1">JEL0318</strain>
    </source>
</reference>
<name>A0AAD5SBS8_9FUNG</name>
<sequence>MVLRQKSGGVVSVDLVAAIGLRIGNEDFGELCGGRIGHVVDEGGPEKEVADVVRCACVYVEWIASDTGVAEGVIGMGAMSSDCLCVL</sequence>
<accession>A0AAD5SBS8</accession>
<keyword evidence="2" id="KW-1185">Reference proteome</keyword>
<dbReference type="Proteomes" id="UP001212841">
    <property type="component" value="Unassembled WGS sequence"/>
</dbReference>
<dbReference type="EMBL" id="JADGJD010000501">
    <property type="protein sequence ID" value="KAJ3050545.1"/>
    <property type="molecule type" value="Genomic_DNA"/>
</dbReference>
<proteinExistence type="predicted"/>